<evidence type="ECO:0000256" key="1">
    <source>
        <dbReference type="ARBA" id="ARBA00004162"/>
    </source>
</evidence>
<evidence type="ECO:0000256" key="10">
    <source>
        <dbReference type="ARBA" id="ARBA00023004"/>
    </source>
</evidence>
<reference evidence="15 16" key="1">
    <citation type="journal article" date="2018" name="Arch. Microbiol.">
        <title>New insights into the metabolic potential of the phototrophic purple bacterium Rhodopila globiformis DSM 161(T) from its draft genome sequence and evidence for a vanadium-dependent nitrogenase.</title>
        <authorList>
            <person name="Imhoff J.F."/>
            <person name="Rahn T."/>
            <person name="Kunzel S."/>
            <person name="Neulinger S.C."/>
        </authorList>
    </citation>
    <scope>NUCLEOTIDE SEQUENCE [LARGE SCALE GENOMIC DNA]</scope>
    <source>
        <strain evidence="15 16">DSM 16996</strain>
    </source>
</reference>
<evidence type="ECO:0000256" key="6">
    <source>
        <dbReference type="ARBA" id="ARBA00022692"/>
    </source>
</evidence>
<dbReference type="EMBL" id="NHSJ01000036">
    <property type="protein sequence ID" value="PPQ32700.1"/>
    <property type="molecule type" value="Genomic_DNA"/>
</dbReference>
<dbReference type="InterPro" id="IPR005126">
    <property type="entry name" value="NapC/NirT_cyt_c_N"/>
</dbReference>
<evidence type="ECO:0000313" key="15">
    <source>
        <dbReference type="EMBL" id="PPQ32700.1"/>
    </source>
</evidence>
<keyword evidence="9" id="KW-1133">Transmembrane helix</keyword>
<gene>
    <name evidence="15" type="ORF">CCR94_04610</name>
</gene>
<evidence type="ECO:0000313" key="16">
    <source>
        <dbReference type="Proteomes" id="UP000239089"/>
    </source>
</evidence>
<keyword evidence="4" id="KW-1003">Cell membrane</keyword>
<dbReference type="Pfam" id="PF03264">
    <property type="entry name" value="Cytochrom_NNT"/>
    <property type="match status" value="1"/>
</dbReference>
<dbReference type="Proteomes" id="UP000239089">
    <property type="component" value="Unassembled WGS sequence"/>
</dbReference>
<keyword evidence="7" id="KW-0479">Metal-binding</keyword>
<dbReference type="InterPro" id="IPR038266">
    <property type="entry name" value="NapC/NirT_cytc_sf"/>
</dbReference>
<organism evidence="15 16">
    <name type="scientific">Rhodoblastus sphagnicola</name>
    <dbReference type="NCBI Taxonomy" id="333368"/>
    <lineage>
        <taxon>Bacteria</taxon>
        <taxon>Pseudomonadati</taxon>
        <taxon>Pseudomonadota</taxon>
        <taxon>Alphaproteobacteria</taxon>
        <taxon>Hyphomicrobiales</taxon>
        <taxon>Rhodoblastaceae</taxon>
        <taxon>Rhodoblastus</taxon>
    </lineage>
</organism>
<keyword evidence="10" id="KW-0408">Iron</keyword>
<name>A0A2S6NDL6_9HYPH</name>
<dbReference type="FunFam" id="1.10.3820.10:FF:000001">
    <property type="entry name" value="Cytochrome c-type protein"/>
    <property type="match status" value="1"/>
</dbReference>
<keyword evidence="16" id="KW-1185">Reference proteome</keyword>
<evidence type="ECO:0000256" key="7">
    <source>
        <dbReference type="ARBA" id="ARBA00022723"/>
    </source>
</evidence>
<dbReference type="PANTHER" id="PTHR30333">
    <property type="entry name" value="CYTOCHROME C-TYPE PROTEIN"/>
    <property type="match status" value="1"/>
</dbReference>
<protein>
    <recommendedName>
        <fullName evidence="13">Cytochrome c-type protein NapC</fullName>
    </recommendedName>
</protein>
<comment type="caution">
    <text evidence="15">The sequence shown here is derived from an EMBL/GenBank/DDBJ whole genome shotgun (WGS) entry which is preliminary data.</text>
</comment>
<dbReference type="InterPro" id="IPR036280">
    <property type="entry name" value="Multihaem_cyt_sf"/>
</dbReference>
<evidence type="ECO:0000256" key="3">
    <source>
        <dbReference type="ARBA" id="ARBA00022448"/>
    </source>
</evidence>
<dbReference type="PANTHER" id="PTHR30333:SF1">
    <property type="entry name" value="CYTOCHROME C-TYPE PROTEIN NAPC"/>
    <property type="match status" value="1"/>
</dbReference>
<comment type="similarity">
    <text evidence="2">Belongs to the NapC/NirT/NrfH family.</text>
</comment>
<comment type="function">
    <text evidence="12">Mediates electron flow from quinones to the NapAB complex.</text>
</comment>
<dbReference type="OrthoDB" id="7360653at2"/>
<comment type="subcellular location">
    <subcellularLocation>
        <location evidence="1">Cell membrane</location>
        <topology evidence="1">Single-pass membrane protein</topology>
    </subcellularLocation>
</comment>
<dbReference type="GO" id="GO:0009061">
    <property type="term" value="P:anaerobic respiration"/>
    <property type="evidence" value="ECO:0007669"/>
    <property type="project" value="TreeGrafter"/>
</dbReference>
<keyword evidence="11" id="KW-0472">Membrane</keyword>
<keyword evidence="6" id="KW-0812">Transmembrane</keyword>
<dbReference type="AlphaFoldDB" id="A0A2S6NDL6"/>
<dbReference type="Gene3D" id="1.10.3820.10">
    <property type="entry name" value="Di-heme elbow motif domain"/>
    <property type="match status" value="1"/>
</dbReference>
<evidence type="ECO:0000256" key="11">
    <source>
        <dbReference type="ARBA" id="ARBA00023136"/>
    </source>
</evidence>
<dbReference type="GO" id="GO:0046872">
    <property type="term" value="F:metal ion binding"/>
    <property type="evidence" value="ECO:0007669"/>
    <property type="project" value="UniProtKB-KW"/>
</dbReference>
<sequence length="237" mass="26348">MTESEKGDGRQNWSGRLASVWRQLRSPTARWSLGGILVVGFAAGVIFWGGFNTALDLADRETFCISCHEMRDNVYQELRGTIHDSNRTGVRATCADCHVPHAWVWKITRKIGTLFHELPHKLLGTIDTPEKFAAHRLELAVNEWRRMKTTNSRECRNCHDFTHMDFSAQAKASAERHKAAFAAGKTCIDCHQGIAHRLPDKAAEAAEALDDELAGKGEAVEAFLKALRDKEAGAASH</sequence>
<evidence type="ECO:0000256" key="5">
    <source>
        <dbReference type="ARBA" id="ARBA00022617"/>
    </source>
</evidence>
<dbReference type="RefSeq" id="WP_104506704.1">
    <property type="nucleotide sequence ID" value="NZ_JACIGC010000021.1"/>
</dbReference>
<evidence type="ECO:0000256" key="12">
    <source>
        <dbReference type="ARBA" id="ARBA00055242"/>
    </source>
</evidence>
<evidence type="ECO:0000259" key="14">
    <source>
        <dbReference type="Pfam" id="PF03264"/>
    </source>
</evidence>
<keyword evidence="5" id="KW-0349">Heme</keyword>
<dbReference type="GO" id="GO:0005886">
    <property type="term" value="C:plasma membrane"/>
    <property type="evidence" value="ECO:0007669"/>
    <property type="project" value="UniProtKB-SubCell"/>
</dbReference>
<evidence type="ECO:0000256" key="8">
    <source>
        <dbReference type="ARBA" id="ARBA00022982"/>
    </source>
</evidence>
<dbReference type="SUPFAM" id="SSF48695">
    <property type="entry name" value="Multiheme cytochromes"/>
    <property type="match status" value="1"/>
</dbReference>
<proteinExistence type="inferred from homology"/>
<feature type="domain" description="NapC/NirT cytochrome c N-terminal" evidence="14">
    <location>
        <begin position="28"/>
        <end position="200"/>
    </location>
</feature>
<evidence type="ECO:0000256" key="9">
    <source>
        <dbReference type="ARBA" id="ARBA00022989"/>
    </source>
</evidence>
<evidence type="ECO:0000256" key="4">
    <source>
        <dbReference type="ARBA" id="ARBA00022475"/>
    </source>
</evidence>
<evidence type="ECO:0000256" key="2">
    <source>
        <dbReference type="ARBA" id="ARBA00007395"/>
    </source>
</evidence>
<evidence type="ECO:0000256" key="13">
    <source>
        <dbReference type="ARBA" id="ARBA00074074"/>
    </source>
</evidence>
<dbReference type="GO" id="GO:0009055">
    <property type="term" value="F:electron transfer activity"/>
    <property type="evidence" value="ECO:0007669"/>
    <property type="project" value="TreeGrafter"/>
</dbReference>
<dbReference type="InterPro" id="IPR051174">
    <property type="entry name" value="Cytochrome_c-type_ET"/>
</dbReference>
<keyword evidence="3" id="KW-0813">Transport</keyword>
<accession>A0A2S6NDL6</accession>
<keyword evidence="8" id="KW-0249">Electron transport</keyword>